<dbReference type="EMBL" id="AP019370">
    <property type="protein sequence ID" value="BBH54703.1"/>
    <property type="molecule type" value="Genomic_DNA"/>
</dbReference>
<sequence length="254" mass="29189">MTFSIIAFSKDKKEYGIAICSAIPFIGKYSAYYFKNQCLIAAQGKQDPCTAYSIRNLFNDNENSTNILNYLEKNDPSFQRKQLAVLDLKSFQFFGYTGNDLKTSSNEYANTFGHIIIGKDYIISGNCLLSLDTLSNMENSFKSSTDEPLDKRLLEALKAGNFSQADFRGRQSAALYYYKPEHEYPIRSIDVDDNKNPVEELERIFNLGTKCWQDVVEYCFFDMKFERKFKTFKDFPADIANSINILSKPVSKRD</sequence>
<accession>A0A4P2VMR3</accession>
<dbReference type="InterPro" id="IPR029055">
    <property type="entry name" value="Ntn_hydrolases_N"/>
</dbReference>
<keyword evidence="1" id="KW-0614">Plasmid</keyword>
<dbReference type="PANTHER" id="PTHR39328">
    <property type="entry name" value="BLL2871 PROTEIN"/>
    <property type="match status" value="1"/>
</dbReference>
<dbReference type="KEGG" id="sbf:JCM31447_31770"/>
<name>A0A4P2VMR3_FLUSA</name>
<dbReference type="SUPFAM" id="SSF56235">
    <property type="entry name" value="N-terminal nucleophile aminohydrolases (Ntn hydrolases)"/>
    <property type="match status" value="1"/>
</dbReference>
<proteinExistence type="predicted"/>
<organism evidence="1 2">
    <name type="scientific">Fluviispira sanaruensis</name>
    <dbReference type="NCBI Taxonomy" id="2493639"/>
    <lineage>
        <taxon>Bacteria</taxon>
        <taxon>Pseudomonadati</taxon>
        <taxon>Bdellovibrionota</taxon>
        <taxon>Oligoflexia</taxon>
        <taxon>Silvanigrellales</taxon>
        <taxon>Silvanigrellaceae</taxon>
        <taxon>Fluviispira</taxon>
    </lineage>
</organism>
<evidence type="ECO:0000313" key="1">
    <source>
        <dbReference type="EMBL" id="BBH54703.1"/>
    </source>
</evidence>
<protein>
    <submittedName>
        <fullName evidence="1">DUF1028 domain-containing protein</fullName>
    </submittedName>
</protein>
<gene>
    <name evidence="1" type="ORF">JCM31447_31770</name>
</gene>
<geneLocation type="plasmid" evidence="1 2">
    <name>68K</name>
</geneLocation>
<dbReference type="AlphaFoldDB" id="A0A4P2VMR3"/>
<dbReference type="Pfam" id="PF06267">
    <property type="entry name" value="DUF1028"/>
    <property type="match status" value="1"/>
</dbReference>
<keyword evidence="2" id="KW-1185">Reference proteome</keyword>
<dbReference type="PANTHER" id="PTHR39328:SF1">
    <property type="entry name" value="BLL2871 PROTEIN"/>
    <property type="match status" value="1"/>
</dbReference>
<dbReference type="RefSeq" id="WP_130613222.1">
    <property type="nucleotide sequence ID" value="NZ_AP019370.1"/>
</dbReference>
<evidence type="ECO:0000313" key="2">
    <source>
        <dbReference type="Proteomes" id="UP000291236"/>
    </source>
</evidence>
<reference evidence="1 2" key="1">
    <citation type="submission" date="2018-12" db="EMBL/GenBank/DDBJ databases">
        <title>Rubrispira sanarue gen. nov., sp., nov., a member of the order Silvanigrellales, isolated from a brackish lake in Hamamatsu Japan.</title>
        <authorList>
            <person name="Maejima Y."/>
            <person name="Iino T."/>
            <person name="Muraguchi Y."/>
            <person name="Fukuda K."/>
            <person name="Nojiri H."/>
            <person name="Ohkuma M."/>
            <person name="Moriuchi R."/>
            <person name="Dohra H."/>
            <person name="Kimbara K."/>
            <person name="Shintani M."/>
        </authorList>
    </citation>
    <scope>NUCLEOTIDE SEQUENCE [LARGE SCALE GENOMIC DNA]</scope>
    <source>
        <strain evidence="1 2">RF1110005</strain>
        <plasmid evidence="1 2">68K</plasmid>
    </source>
</reference>
<dbReference type="InterPro" id="IPR010430">
    <property type="entry name" value="DUF1028"/>
</dbReference>
<dbReference type="OrthoDB" id="9790012at2"/>
<dbReference type="Gene3D" id="3.60.20.10">
    <property type="entry name" value="Glutamine Phosphoribosylpyrophosphate, subunit 1, domain 1"/>
    <property type="match status" value="1"/>
</dbReference>
<dbReference type="Proteomes" id="UP000291236">
    <property type="component" value="Plasmid 68K"/>
</dbReference>